<evidence type="ECO:0000313" key="1">
    <source>
        <dbReference type="EMBL" id="SMR73096.1"/>
    </source>
</evidence>
<name>A0ABY1RXT7_9GAMM</name>
<evidence type="ECO:0000313" key="2">
    <source>
        <dbReference type="Proteomes" id="UP001159257"/>
    </source>
</evidence>
<dbReference type="Gene3D" id="3.40.50.300">
    <property type="entry name" value="P-loop containing nucleotide triphosphate hydrolases"/>
    <property type="match status" value="1"/>
</dbReference>
<organism evidence="1 2">
    <name type="scientific">Marinobacterium sediminicola</name>
    <dbReference type="NCBI Taxonomy" id="518898"/>
    <lineage>
        <taxon>Bacteria</taxon>
        <taxon>Pseudomonadati</taxon>
        <taxon>Pseudomonadota</taxon>
        <taxon>Gammaproteobacteria</taxon>
        <taxon>Oceanospirillales</taxon>
        <taxon>Oceanospirillaceae</taxon>
        <taxon>Marinobacterium</taxon>
    </lineage>
</organism>
<dbReference type="EMBL" id="FXWV01000003">
    <property type="protein sequence ID" value="SMR73096.1"/>
    <property type="molecule type" value="Genomic_DNA"/>
</dbReference>
<reference evidence="1 2" key="1">
    <citation type="submission" date="2017-05" db="EMBL/GenBank/DDBJ databases">
        <authorList>
            <person name="Varghese N."/>
            <person name="Submissions S."/>
        </authorList>
    </citation>
    <scope>NUCLEOTIDE SEQUENCE [LARGE SCALE GENOMIC DNA]</scope>
    <source>
        <strain evidence="1 2">CGMCC 1.7287</strain>
    </source>
</reference>
<dbReference type="SUPFAM" id="SSF52540">
    <property type="entry name" value="P-loop containing nucleoside triphosphate hydrolases"/>
    <property type="match status" value="1"/>
</dbReference>
<dbReference type="InterPro" id="IPR027417">
    <property type="entry name" value="P-loop_NTPase"/>
</dbReference>
<gene>
    <name evidence="1" type="ORF">SAMN04487964_10337</name>
</gene>
<keyword evidence="2" id="KW-1185">Reference proteome</keyword>
<proteinExistence type="predicted"/>
<dbReference type="RefSeq" id="WP_239040181.1">
    <property type="nucleotide sequence ID" value="NZ_BAAAEY010000003.1"/>
</dbReference>
<comment type="caution">
    <text evidence="1">The sequence shown here is derived from an EMBL/GenBank/DDBJ whole genome shotgun (WGS) entry which is preliminary data.</text>
</comment>
<dbReference type="Proteomes" id="UP001159257">
    <property type="component" value="Unassembled WGS sequence"/>
</dbReference>
<sequence>MSDIQNRLQQAKRSFVTRHADLSRCAQLISGLPLSEGDLVLAKVSRRRQHTRIELVNGRRAHLYPGDELILCAGRRYATDQFAAELPDSHEAHLIAAGGIAGREIQRHAQVKPATEITIIGALSDSSGTPLNLKQFASLPPLVPISSSAGPKTLLVTGTGMNSGKTTLAANLIHSLSRGGPRVMACKLTGTGSGPDLWRFLDAGAASAVDFTDAGLASTWQHPVTELVTMAQRFKALAHHEHHDYLIIELADGFFQQETSAVIESACFRKLIDSCFIAADCTPGAILLAQALSRLGISIRGISGTLTRSPLLMDEVAGATGLPVLTSDQMLSFATLNHYLGSLGLQEKAL</sequence>
<protein>
    <recommendedName>
        <fullName evidence="3">DUF1611 domain-containing protein</fullName>
    </recommendedName>
</protein>
<evidence type="ECO:0008006" key="3">
    <source>
        <dbReference type="Google" id="ProtNLM"/>
    </source>
</evidence>
<accession>A0ABY1RXT7</accession>